<evidence type="ECO:0000256" key="5">
    <source>
        <dbReference type="ARBA" id="ARBA00038306"/>
    </source>
</evidence>
<dbReference type="PANTHER" id="PTHR34001">
    <property type="entry name" value="BLL7405 PROTEIN"/>
    <property type="match status" value="1"/>
</dbReference>
<dbReference type="Gene3D" id="2.40.160.20">
    <property type="match status" value="1"/>
</dbReference>
<evidence type="ECO:0000259" key="7">
    <source>
        <dbReference type="Pfam" id="PF13505"/>
    </source>
</evidence>
<evidence type="ECO:0000313" key="9">
    <source>
        <dbReference type="Proteomes" id="UP001350748"/>
    </source>
</evidence>
<protein>
    <submittedName>
        <fullName evidence="8">Outer membrane beta-barrel protein</fullName>
    </submittedName>
</protein>
<feature type="domain" description="Outer membrane protein beta-barrel" evidence="7">
    <location>
        <begin position="39"/>
        <end position="280"/>
    </location>
</feature>
<keyword evidence="9" id="KW-1185">Reference proteome</keyword>
<evidence type="ECO:0000256" key="1">
    <source>
        <dbReference type="ARBA" id="ARBA00004442"/>
    </source>
</evidence>
<sequence length="292" mass="30268">MTKLPLAAGFALALAGSAFAADLPSYKAPPPPPPPPPFTWTGLYGGVNVGYGFNAGGSTVGSQIFRNGTAVPTAFQIGGPSWWLDNNIHGVTGGGQAGYNYQFNPWFVVGAEFDIQASDIHGNVSGVSGFPAAGGFNPYVGTINSAQHVDWWGTVRGRLGVTLPSWSNLMVYGTGGFAYGAVNNTYGYGAFVPPIGTPGAAVANGVYDNTKTGWTAGGGVEWTPLSFPSWSLKAEYLYVDLGSSTVAALGVGVPTGFVAAAANRTQTRFQVVRAGVNWHFNPFATAPVLAKY</sequence>
<evidence type="ECO:0000256" key="3">
    <source>
        <dbReference type="ARBA" id="ARBA00023136"/>
    </source>
</evidence>
<dbReference type="SUPFAM" id="SSF56925">
    <property type="entry name" value="OMPA-like"/>
    <property type="match status" value="1"/>
</dbReference>
<feature type="signal peptide" evidence="6">
    <location>
        <begin position="1"/>
        <end position="20"/>
    </location>
</feature>
<name>A0ABU7XHJ7_9HYPH</name>
<evidence type="ECO:0000256" key="2">
    <source>
        <dbReference type="ARBA" id="ARBA00022729"/>
    </source>
</evidence>
<gene>
    <name evidence="8" type="ORF">V3H18_09990</name>
</gene>
<proteinExistence type="inferred from homology"/>
<feature type="chain" id="PRO_5046198104" evidence="6">
    <location>
        <begin position="21"/>
        <end position="292"/>
    </location>
</feature>
<dbReference type="EMBL" id="JAZHYN010000026">
    <property type="protein sequence ID" value="MEF3366861.1"/>
    <property type="molecule type" value="Genomic_DNA"/>
</dbReference>
<dbReference type="Proteomes" id="UP001350748">
    <property type="component" value="Unassembled WGS sequence"/>
</dbReference>
<evidence type="ECO:0000256" key="6">
    <source>
        <dbReference type="SAM" id="SignalP"/>
    </source>
</evidence>
<reference evidence="8 9" key="1">
    <citation type="submission" date="2024-02" db="EMBL/GenBank/DDBJ databases">
        <authorList>
            <person name="Grouzdev D."/>
        </authorList>
    </citation>
    <scope>NUCLEOTIDE SEQUENCE [LARGE SCALE GENOMIC DNA]</scope>
    <source>
        <strain evidence="8 9">9N</strain>
    </source>
</reference>
<dbReference type="RefSeq" id="WP_332081883.1">
    <property type="nucleotide sequence ID" value="NZ_JAZHYN010000026.1"/>
</dbReference>
<dbReference type="PANTHER" id="PTHR34001:SF3">
    <property type="entry name" value="BLL7405 PROTEIN"/>
    <property type="match status" value="1"/>
</dbReference>
<dbReference type="Pfam" id="PF13505">
    <property type="entry name" value="OMP_b-brl"/>
    <property type="match status" value="1"/>
</dbReference>
<keyword evidence="2 6" id="KW-0732">Signal</keyword>
<comment type="similarity">
    <text evidence="5">Belongs to the Omp25/RopB family.</text>
</comment>
<dbReference type="InterPro" id="IPR027385">
    <property type="entry name" value="Beta-barrel_OMP"/>
</dbReference>
<accession>A0ABU7XHJ7</accession>
<comment type="caution">
    <text evidence="8">The sequence shown here is derived from an EMBL/GenBank/DDBJ whole genome shotgun (WGS) entry which is preliminary data.</text>
</comment>
<dbReference type="InterPro" id="IPR051692">
    <property type="entry name" value="OMP-like"/>
</dbReference>
<keyword evidence="4" id="KW-0998">Cell outer membrane</keyword>
<evidence type="ECO:0000256" key="4">
    <source>
        <dbReference type="ARBA" id="ARBA00023237"/>
    </source>
</evidence>
<dbReference type="InterPro" id="IPR011250">
    <property type="entry name" value="OMP/PagP_B-barrel"/>
</dbReference>
<evidence type="ECO:0000313" key="8">
    <source>
        <dbReference type="EMBL" id="MEF3366861.1"/>
    </source>
</evidence>
<organism evidence="8 9">
    <name type="scientific">Methylocystis borbori</name>
    <dbReference type="NCBI Taxonomy" id="3118750"/>
    <lineage>
        <taxon>Bacteria</taxon>
        <taxon>Pseudomonadati</taxon>
        <taxon>Pseudomonadota</taxon>
        <taxon>Alphaproteobacteria</taxon>
        <taxon>Hyphomicrobiales</taxon>
        <taxon>Methylocystaceae</taxon>
        <taxon>Methylocystis</taxon>
    </lineage>
</organism>
<comment type="subcellular location">
    <subcellularLocation>
        <location evidence="1">Cell outer membrane</location>
    </subcellularLocation>
</comment>
<keyword evidence="3" id="KW-0472">Membrane</keyword>